<sequence length="98" mass="10951">ASFLAALPPVFINGYLFWLLQPAGPGEEPIQCILSFSMAAEQFGWVYVPPWLSSRMCHLSNLDGLLYTVFDGSIRSPAVVAQIDTRAVRRWRPPWGAK</sequence>
<accession>A0A6G1DSZ4</accession>
<dbReference type="AlphaFoldDB" id="A0A6G1DSZ4"/>
<evidence type="ECO:0000313" key="2">
    <source>
        <dbReference type="Proteomes" id="UP000479710"/>
    </source>
</evidence>
<feature type="non-terminal residue" evidence="1">
    <location>
        <position position="1"/>
    </location>
</feature>
<proteinExistence type="predicted"/>
<protein>
    <submittedName>
        <fullName evidence="1">Uncharacterized protein</fullName>
    </submittedName>
</protein>
<keyword evidence="2" id="KW-1185">Reference proteome</keyword>
<comment type="caution">
    <text evidence="1">The sequence shown here is derived from an EMBL/GenBank/DDBJ whole genome shotgun (WGS) entry which is preliminary data.</text>
</comment>
<evidence type="ECO:0000313" key="1">
    <source>
        <dbReference type="EMBL" id="KAF0915640.1"/>
    </source>
</evidence>
<gene>
    <name evidence="1" type="ORF">E2562_037553</name>
</gene>
<reference evidence="1 2" key="1">
    <citation type="submission" date="2019-11" db="EMBL/GenBank/DDBJ databases">
        <title>Whole genome sequence of Oryza granulata.</title>
        <authorList>
            <person name="Li W."/>
        </authorList>
    </citation>
    <scope>NUCLEOTIDE SEQUENCE [LARGE SCALE GENOMIC DNA]</scope>
    <source>
        <strain evidence="2">cv. Menghai</strain>
        <tissue evidence="1">Leaf</tissue>
    </source>
</reference>
<dbReference type="Proteomes" id="UP000479710">
    <property type="component" value="Unassembled WGS sequence"/>
</dbReference>
<name>A0A6G1DSZ4_9ORYZ</name>
<organism evidence="1 2">
    <name type="scientific">Oryza meyeriana var. granulata</name>
    <dbReference type="NCBI Taxonomy" id="110450"/>
    <lineage>
        <taxon>Eukaryota</taxon>
        <taxon>Viridiplantae</taxon>
        <taxon>Streptophyta</taxon>
        <taxon>Embryophyta</taxon>
        <taxon>Tracheophyta</taxon>
        <taxon>Spermatophyta</taxon>
        <taxon>Magnoliopsida</taxon>
        <taxon>Liliopsida</taxon>
        <taxon>Poales</taxon>
        <taxon>Poaceae</taxon>
        <taxon>BOP clade</taxon>
        <taxon>Oryzoideae</taxon>
        <taxon>Oryzeae</taxon>
        <taxon>Oryzinae</taxon>
        <taxon>Oryza</taxon>
        <taxon>Oryza meyeriana</taxon>
    </lineage>
</organism>
<dbReference type="EMBL" id="SPHZ02000006">
    <property type="protein sequence ID" value="KAF0915640.1"/>
    <property type="molecule type" value="Genomic_DNA"/>
</dbReference>